<keyword evidence="3 5" id="KW-0238">DNA-binding</keyword>
<dbReference type="InParanoid" id="W0RMZ2"/>
<dbReference type="InterPro" id="IPR010998">
    <property type="entry name" value="Integrase_recombinase_N"/>
</dbReference>
<name>W0RMZ2_9BACT</name>
<dbReference type="EMBL" id="CP007128">
    <property type="protein sequence ID" value="AHG91852.1"/>
    <property type="molecule type" value="Genomic_DNA"/>
</dbReference>
<evidence type="ECO:0000256" key="2">
    <source>
        <dbReference type="ARBA" id="ARBA00022908"/>
    </source>
</evidence>
<dbReference type="AlphaFoldDB" id="W0RMZ2"/>
<keyword evidence="10" id="KW-1185">Reference proteome</keyword>
<dbReference type="SUPFAM" id="SSF56349">
    <property type="entry name" value="DNA breaking-rejoining enzymes"/>
    <property type="match status" value="1"/>
</dbReference>
<feature type="region of interest" description="Disordered" evidence="6">
    <location>
        <begin position="248"/>
        <end position="281"/>
    </location>
</feature>
<dbReference type="PROSITE" id="PS51900">
    <property type="entry name" value="CB"/>
    <property type="match status" value="1"/>
</dbReference>
<dbReference type="InterPro" id="IPR050808">
    <property type="entry name" value="Phage_Integrase"/>
</dbReference>
<organism evidence="9 10">
    <name type="scientific">Gemmatirosa kalamazoonensis</name>
    <dbReference type="NCBI Taxonomy" id="861299"/>
    <lineage>
        <taxon>Bacteria</taxon>
        <taxon>Pseudomonadati</taxon>
        <taxon>Gemmatimonadota</taxon>
        <taxon>Gemmatimonadia</taxon>
        <taxon>Gemmatimonadales</taxon>
        <taxon>Gemmatimonadaceae</taxon>
        <taxon>Gemmatirosa</taxon>
    </lineage>
</organism>
<dbReference type="InterPro" id="IPR038488">
    <property type="entry name" value="Integrase_DNA-bd_sf"/>
</dbReference>
<sequence>MPKLTKRAVDALAPQTGPVAADFFVWDDDVKGFGVRVWPSGRKSFVFAFRIGGRAGTKQRVTLGDFGALTVDEARKRATQLRADVFAGRSPAAERAARKRAVAAERAAPTVSEAADAFLAECRAKLKPSTVAEYTRLLGVTAAKRGPSKGAERQGELRRALGRFKVADITRAQVAKLHLGMADRPYSANRALATLSALFVYAERQGFRPDGSNPCRHISAYPEQKRERYLTEAEFAALGAALARAGREGLPIPPKREQRRKATPATAKHRTKDTSPEGARSLKPFNPIGVAVLRFLLLTGWREGEALTLEWAHVDHAYRGAPNAPPGFVVLPNTKTGRSIRELGAPAFAVMDEMRAHRHAGNEYVFPGKKPGAHYTDTARVWDAVRHAAGLPDVRLHDLRHAFASVAASGGLTLPLIGALLGQTDSATTARYAHLVESSRKRAAEQTSAAVATALAAGTPAARGSDSESVTRVRVLHLPHRP</sequence>
<dbReference type="InterPro" id="IPR013762">
    <property type="entry name" value="Integrase-like_cat_sf"/>
</dbReference>
<keyword evidence="2" id="KW-0229">DNA integration</keyword>
<feature type="domain" description="Core-binding (CB)" evidence="8">
    <location>
        <begin position="109"/>
        <end position="203"/>
    </location>
</feature>
<dbReference type="InterPro" id="IPR011010">
    <property type="entry name" value="DNA_brk_join_enz"/>
</dbReference>
<keyword evidence="4" id="KW-0233">DNA recombination</keyword>
<dbReference type="PROSITE" id="PS51898">
    <property type="entry name" value="TYR_RECOMBINASE"/>
    <property type="match status" value="1"/>
</dbReference>
<dbReference type="STRING" id="861299.J421_4315"/>
<dbReference type="Gene3D" id="1.10.443.10">
    <property type="entry name" value="Intergrase catalytic core"/>
    <property type="match status" value="1"/>
</dbReference>
<dbReference type="PANTHER" id="PTHR30629">
    <property type="entry name" value="PROPHAGE INTEGRASE"/>
    <property type="match status" value="1"/>
</dbReference>
<dbReference type="KEGG" id="gba:J421_4315"/>
<evidence type="ECO:0000313" key="9">
    <source>
        <dbReference type="EMBL" id="AHG91852.1"/>
    </source>
</evidence>
<dbReference type="Proteomes" id="UP000019151">
    <property type="component" value="Chromosome"/>
</dbReference>
<dbReference type="Pfam" id="PF00589">
    <property type="entry name" value="Phage_integrase"/>
    <property type="match status" value="1"/>
</dbReference>
<dbReference type="GO" id="GO:0006310">
    <property type="term" value="P:DNA recombination"/>
    <property type="evidence" value="ECO:0007669"/>
    <property type="project" value="UniProtKB-KW"/>
</dbReference>
<evidence type="ECO:0008006" key="11">
    <source>
        <dbReference type="Google" id="ProtNLM"/>
    </source>
</evidence>
<evidence type="ECO:0000256" key="6">
    <source>
        <dbReference type="SAM" id="MobiDB-lite"/>
    </source>
</evidence>
<dbReference type="Gene3D" id="3.30.160.390">
    <property type="entry name" value="Integrase, DNA-binding domain"/>
    <property type="match status" value="1"/>
</dbReference>
<evidence type="ECO:0000259" key="7">
    <source>
        <dbReference type="PROSITE" id="PS51898"/>
    </source>
</evidence>
<accession>W0RMZ2</accession>
<dbReference type="Pfam" id="PF13356">
    <property type="entry name" value="Arm-DNA-bind_3"/>
    <property type="match status" value="1"/>
</dbReference>
<dbReference type="eggNOG" id="COG0582">
    <property type="taxonomic scope" value="Bacteria"/>
</dbReference>
<dbReference type="OrthoDB" id="7615137at2"/>
<dbReference type="InterPro" id="IPR002104">
    <property type="entry name" value="Integrase_catalytic"/>
</dbReference>
<feature type="domain" description="Tyr recombinase" evidence="7">
    <location>
        <begin position="269"/>
        <end position="446"/>
    </location>
</feature>
<dbReference type="InterPro" id="IPR025166">
    <property type="entry name" value="Integrase_DNA_bind_dom"/>
</dbReference>
<dbReference type="RefSeq" id="WP_025413285.1">
    <property type="nucleotide sequence ID" value="NZ_CP007128.1"/>
</dbReference>
<reference evidence="9 10" key="1">
    <citation type="journal article" date="2014" name="Genome Announc.">
        <title>Genome Sequence and Methylome of Soil Bacterium Gemmatirosa kalamazoonensis KBS708T, a Member of the Rarely Cultivated Gemmatimonadetes Phylum.</title>
        <authorList>
            <person name="Debruyn J.M."/>
            <person name="Radosevich M."/>
            <person name="Wommack K.E."/>
            <person name="Polson S.W."/>
            <person name="Hauser L.J."/>
            <person name="Fawaz M.N."/>
            <person name="Korlach J."/>
            <person name="Tsai Y.C."/>
        </authorList>
    </citation>
    <scope>NUCLEOTIDE SEQUENCE [LARGE SCALE GENOMIC DNA]</scope>
    <source>
        <strain evidence="9 10">KBS708</strain>
    </source>
</reference>
<dbReference type="Gene3D" id="1.10.150.130">
    <property type="match status" value="1"/>
</dbReference>
<dbReference type="HOGENOM" id="CLU_027562_17_7_0"/>
<dbReference type="CDD" id="cd00796">
    <property type="entry name" value="INT_Rci_Hp1_C"/>
    <property type="match status" value="1"/>
</dbReference>
<evidence type="ECO:0000259" key="8">
    <source>
        <dbReference type="PROSITE" id="PS51900"/>
    </source>
</evidence>
<dbReference type="GO" id="GO:0015074">
    <property type="term" value="P:DNA integration"/>
    <property type="evidence" value="ECO:0007669"/>
    <property type="project" value="UniProtKB-KW"/>
</dbReference>
<proteinExistence type="inferred from homology"/>
<dbReference type="PANTHER" id="PTHR30629:SF2">
    <property type="entry name" value="PROPHAGE INTEGRASE INTS-RELATED"/>
    <property type="match status" value="1"/>
</dbReference>
<evidence type="ECO:0000313" key="10">
    <source>
        <dbReference type="Proteomes" id="UP000019151"/>
    </source>
</evidence>
<evidence type="ECO:0000256" key="5">
    <source>
        <dbReference type="PROSITE-ProRule" id="PRU01248"/>
    </source>
</evidence>
<gene>
    <name evidence="9" type="ORF">J421_4315</name>
</gene>
<evidence type="ECO:0000256" key="1">
    <source>
        <dbReference type="ARBA" id="ARBA00008857"/>
    </source>
</evidence>
<protein>
    <recommendedName>
        <fullName evidence="11">Integrase family protein</fullName>
    </recommendedName>
</protein>
<evidence type="ECO:0000256" key="3">
    <source>
        <dbReference type="ARBA" id="ARBA00023125"/>
    </source>
</evidence>
<comment type="similarity">
    <text evidence="1">Belongs to the 'phage' integrase family.</text>
</comment>
<dbReference type="InterPro" id="IPR044068">
    <property type="entry name" value="CB"/>
</dbReference>
<evidence type="ECO:0000256" key="4">
    <source>
        <dbReference type="ARBA" id="ARBA00023172"/>
    </source>
</evidence>
<feature type="compositionally biased region" description="Basic residues" evidence="6">
    <location>
        <begin position="257"/>
        <end position="271"/>
    </location>
</feature>
<dbReference type="GO" id="GO:0003677">
    <property type="term" value="F:DNA binding"/>
    <property type="evidence" value="ECO:0007669"/>
    <property type="project" value="UniProtKB-UniRule"/>
</dbReference>